<dbReference type="InterPro" id="IPR038717">
    <property type="entry name" value="Tc1-like_DDE_dom"/>
</dbReference>
<dbReference type="GO" id="GO:0003676">
    <property type="term" value="F:nucleic acid binding"/>
    <property type="evidence" value="ECO:0007669"/>
    <property type="project" value="InterPro"/>
</dbReference>
<dbReference type="Gene3D" id="3.30.420.10">
    <property type="entry name" value="Ribonuclease H-like superfamily/Ribonuclease H"/>
    <property type="match status" value="1"/>
</dbReference>
<dbReference type="InterPro" id="IPR036397">
    <property type="entry name" value="RNaseH_sf"/>
</dbReference>
<accession>A0A2M7SA67</accession>
<comment type="caution">
    <text evidence="2">The sequence shown here is derived from an EMBL/GenBank/DDBJ whole genome shotgun (WGS) entry which is preliminary data.</text>
</comment>
<gene>
    <name evidence="2" type="ORF">COY52_07075</name>
</gene>
<evidence type="ECO:0000313" key="2">
    <source>
        <dbReference type="EMBL" id="PIZ16414.1"/>
    </source>
</evidence>
<reference evidence="3" key="1">
    <citation type="submission" date="2017-09" db="EMBL/GenBank/DDBJ databases">
        <title>Depth-based differentiation of microbial function through sediment-hosted aquifers and enrichment of novel symbionts in the deep terrestrial subsurface.</title>
        <authorList>
            <person name="Probst A.J."/>
            <person name="Ladd B."/>
            <person name="Jarett J.K."/>
            <person name="Geller-Mcgrath D.E."/>
            <person name="Sieber C.M.K."/>
            <person name="Emerson J.B."/>
            <person name="Anantharaman K."/>
            <person name="Thomas B.C."/>
            <person name="Malmstrom R."/>
            <person name="Stieglmeier M."/>
            <person name="Klingl A."/>
            <person name="Woyke T."/>
            <person name="Ryan C.M."/>
            <person name="Banfield J.F."/>
        </authorList>
    </citation>
    <scope>NUCLEOTIDE SEQUENCE [LARGE SCALE GENOMIC DNA]</scope>
</reference>
<feature type="domain" description="Tc1-like transposase DDE" evidence="1">
    <location>
        <begin position="19"/>
        <end position="167"/>
    </location>
</feature>
<dbReference type="AlphaFoldDB" id="A0A2M7SA67"/>
<feature type="non-terminal residue" evidence="2">
    <location>
        <position position="176"/>
    </location>
</feature>
<sequence length="176" mass="20608">MEEVLDVYEQPYDPQRPQICLDERPCQLIGDVVMPIPMKPGQVKRQDSYYKRNGTCCIMIAFEPLAGRRIIEVKERRTKKDYAKFMKKVEQTYRKAEKIVLVQDNLNTHNPSSFYETFSPEKAFRLSQRFQMIYTPKKASWLNMAEIELSALSKQCLDRRIGNTEALAKEVYAWAG</sequence>
<organism evidence="2 3">
    <name type="scientific">Candidatus Desantisbacteria bacterium CG_4_10_14_0_8_um_filter_48_22</name>
    <dbReference type="NCBI Taxonomy" id="1974543"/>
    <lineage>
        <taxon>Bacteria</taxon>
        <taxon>Candidatus Desantisiibacteriota</taxon>
    </lineage>
</organism>
<name>A0A2M7SA67_9BACT</name>
<dbReference type="InterPro" id="IPR047655">
    <property type="entry name" value="Transpos_IS630-like"/>
</dbReference>
<dbReference type="NCBIfam" id="NF033545">
    <property type="entry name" value="transpos_IS630"/>
    <property type="match status" value="1"/>
</dbReference>
<dbReference type="Proteomes" id="UP000229307">
    <property type="component" value="Unassembled WGS sequence"/>
</dbReference>
<evidence type="ECO:0000259" key="1">
    <source>
        <dbReference type="Pfam" id="PF13358"/>
    </source>
</evidence>
<evidence type="ECO:0000313" key="3">
    <source>
        <dbReference type="Proteomes" id="UP000229307"/>
    </source>
</evidence>
<dbReference type="Pfam" id="PF13358">
    <property type="entry name" value="DDE_3"/>
    <property type="match status" value="1"/>
</dbReference>
<proteinExistence type="predicted"/>
<protein>
    <submittedName>
        <fullName evidence="2">IS630 family transposase</fullName>
    </submittedName>
</protein>
<dbReference type="EMBL" id="PFMR01000188">
    <property type="protein sequence ID" value="PIZ16414.1"/>
    <property type="molecule type" value="Genomic_DNA"/>
</dbReference>